<evidence type="ECO:0000313" key="6">
    <source>
        <dbReference type="EMBL" id="CAH9061487.1"/>
    </source>
</evidence>
<dbReference type="SUPFAM" id="SSF53850">
    <property type="entry name" value="Periplasmic binding protein-like II"/>
    <property type="match status" value="1"/>
</dbReference>
<dbReference type="EMBL" id="CAMAPD010000001">
    <property type="protein sequence ID" value="CAH9050826.1"/>
    <property type="molecule type" value="Genomic_DNA"/>
</dbReference>
<feature type="domain" description="Solute-binding protein family 3/N-terminal" evidence="4">
    <location>
        <begin position="27"/>
        <end position="248"/>
    </location>
</feature>
<dbReference type="Proteomes" id="UP001152467">
    <property type="component" value="Unassembled WGS sequence"/>
</dbReference>
<keyword evidence="2 3" id="KW-0732">Signal</keyword>
<evidence type="ECO:0000259" key="4">
    <source>
        <dbReference type="SMART" id="SM00062"/>
    </source>
</evidence>
<dbReference type="Proteomes" id="UP001152485">
    <property type="component" value="Unassembled WGS sequence"/>
</dbReference>
<feature type="chain" id="PRO_5040811855" description="Solute-binding protein family 3/N-terminal domain-containing protein" evidence="3">
    <location>
        <begin position="21"/>
        <end position="256"/>
    </location>
</feature>
<dbReference type="InterPro" id="IPR001638">
    <property type="entry name" value="Solute-binding_3/MltF_N"/>
</dbReference>
<evidence type="ECO:0000313" key="5">
    <source>
        <dbReference type="EMBL" id="CAH9050826.1"/>
    </source>
</evidence>
<dbReference type="AlphaFoldDB" id="A0A9W4R0J5"/>
<dbReference type="Gene3D" id="3.40.190.10">
    <property type="entry name" value="Periplasmic binding protein-like II"/>
    <property type="match status" value="2"/>
</dbReference>
<evidence type="ECO:0000313" key="8">
    <source>
        <dbReference type="Proteomes" id="UP001152485"/>
    </source>
</evidence>
<dbReference type="EMBL" id="CAMAPC010000011">
    <property type="protein sequence ID" value="CAH9061487.1"/>
    <property type="molecule type" value="Genomic_DNA"/>
</dbReference>
<dbReference type="RefSeq" id="WP_261591473.1">
    <property type="nucleotide sequence ID" value="NZ_CAMAPC010000011.1"/>
</dbReference>
<gene>
    <name evidence="6" type="ORF">PSECIP111854_02821</name>
    <name evidence="5" type="ORF">PSECIP111951_00273</name>
</gene>
<feature type="signal peptide" evidence="3">
    <location>
        <begin position="1"/>
        <end position="20"/>
    </location>
</feature>
<evidence type="ECO:0000256" key="1">
    <source>
        <dbReference type="ARBA" id="ARBA00010333"/>
    </source>
</evidence>
<proteinExistence type="inferred from homology"/>
<evidence type="ECO:0000256" key="2">
    <source>
        <dbReference type="ARBA" id="ARBA00022729"/>
    </source>
</evidence>
<evidence type="ECO:0000256" key="3">
    <source>
        <dbReference type="SAM" id="SignalP"/>
    </source>
</evidence>
<keyword evidence="7" id="KW-1185">Reference proteome</keyword>
<comment type="similarity">
    <text evidence="1">Belongs to the bacterial solute-binding protein 3 family.</text>
</comment>
<organism evidence="6 7">
    <name type="scientific">Pseudoalteromonas holothuriae</name>
    <dbReference type="NCBI Taxonomy" id="2963714"/>
    <lineage>
        <taxon>Bacteria</taxon>
        <taxon>Pseudomonadati</taxon>
        <taxon>Pseudomonadota</taxon>
        <taxon>Gammaproteobacteria</taxon>
        <taxon>Alteromonadales</taxon>
        <taxon>Pseudoalteromonadaceae</taxon>
        <taxon>Pseudoalteromonas</taxon>
    </lineage>
</organism>
<dbReference type="Pfam" id="PF00497">
    <property type="entry name" value="SBP_bac_3"/>
    <property type="match status" value="1"/>
</dbReference>
<name>A0A9W4R0J5_9GAMM</name>
<dbReference type="SMART" id="SM00062">
    <property type="entry name" value="PBPb"/>
    <property type="match status" value="1"/>
</dbReference>
<dbReference type="PANTHER" id="PTHR35936:SF25">
    <property type="entry name" value="ABC TRANSPORTER SUBSTRATE-BINDING PROTEIN"/>
    <property type="match status" value="1"/>
</dbReference>
<evidence type="ECO:0000313" key="7">
    <source>
        <dbReference type="Proteomes" id="UP001152467"/>
    </source>
</evidence>
<sequence length="256" mass="28996">MNRNILLFISCLCFTSLSGAKSWSQDQVVVAASAYLPPYVIPADNTGIQMEILKQAFKQQGISNIVVRYMSNKRAELELKNGNVDVALNLPSSSPEHIYQSDSLISYQNVAISLASKNYIIETIKGLSGKNVLAFQNAAGFLDAPFEEAKQAFSSYNEVVNQEAQVQHLMKNWVDVIILERRIFLYYLNQYEKSNPVFPYQIHPIFSQAPRPAFFNNEKLKNLFNKGLASLVKSGKYRTIMIYNGTDYSNLDIHKF</sequence>
<accession>A0A9W4R0J5</accession>
<dbReference type="PANTHER" id="PTHR35936">
    <property type="entry name" value="MEMBRANE-BOUND LYTIC MUREIN TRANSGLYCOSYLASE F"/>
    <property type="match status" value="1"/>
</dbReference>
<protein>
    <recommendedName>
        <fullName evidence="4">Solute-binding protein family 3/N-terminal domain-containing protein</fullName>
    </recommendedName>
</protein>
<comment type="caution">
    <text evidence="6">The sequence shown here is derived from an EMBL/GenBank/DDBJ whole genome shotgun (WGS) entry which is preliminary data.</text>
</comment>
<reference evidence="6 8" key="1">
    <citation type="submission" date="2022-07" db="EMBL/GenBank/DDBJ databases">
        <authorList>
            <person name="Criscuolo A."/>
        </authorList>
    </citation>
    <scope>NUCLEOTIDE SEQUENCE</scope>
    <source>
        <strain evidence="8">CIP 111951</strain>
        <strain evidence="6">CIP111854</strain>
        <strain evidence="5">CIP111951</strain>
    </source>
</reference>